<feature type="compositionally biased region" description="Basic and acidic residues" evidence="1">
    <location>
        <begin position="143"/>
        <end position="156"/>
    </location>
</feature>
<sequence length="311" mass="35340">MTTRTRKSKANSKNPEAILEDDLRRLRTRLDAIAAPLIEQARTRLRAKLIAPLGDLAIRVNALDPIREPAQVFDPARPSTAGRLVALALLAQPKYPLADIARFYGSGVYAIYYKGIHPAYQAISQTETPIYIGKADPQSSEADTPRDQGDRLSGRLRDHRKSIRTVQEYAEPQNLPNPLKIHDFEYRRLVVASNAQMAAERYLIKIFKPVWNDEFKICWGISKHGDAASTRSNKRSPWDTMHPGRLWALDEKLKDKKSAAQIVDDIKRHLETNVPIMDQQQIMNQFLKDFIQEPPTRADEDPVSAIELDKD</sequence>
<dbReference type="Pfam" id="PF09517">
    <property type="entry name" value="RE_Eco29kI"/>
    <property type="match status" value="1"/>
</dbReference>
<dbReference type="EMBL" id="RAWG01000289">
    <property type="protein sequence ID" value="RKH36680.1"/>
    <property type="molecule type" value="Genomic_DNA"/>
</dbReference>
<accession>A0A3A8MZD0</accession>
<name>A0A3A8MZD0_9BACT</name>
<dbReference type="GO" id="GO:0004519">
    <property type="term" value="F:endonuclease activity"/>
    <property type="evidence" value="ECO:0007669"/>
    <property type="project" value="UniProtKB-KW"/>
</dbReference>
<keyword evidence="2" id="KW-0378">Hydrolase</keyword>
<comment type="caution">
    <text evidence="2">The sequence shown here is derived from an EMBL/GenBank/DDBJ whole genome shotgun (WGS) entry which is preliminary data.</text>
</comment>
<evidence type="ECO:0000313" key="2">
    <source>
        <dbReference type="EMBL" id="RKH36680.1"/>
    </source>
</evidence>
<evidence type="ECO:0000313" key="3">
    <source>
        <dbReference type="Proteomes" id="UP000273405"/>
    </source>
</evidence>
<proteinExistence type="predicted"/>
<protein>
    <submittedName>
        <fullName evidence="2">Eco29kI family restriction endonuclease</fullName>
    </submittedName>
</protein>
<keyword evidence="2" id="KW-0540">Nuclease</keyword>
<dbReference type="Proteomes" id="UP000273405">
    <property type="component" value="Unassembled WGS sequence"/>
</dbReference>
<dbReference type="InterPro" id="IPR018575">
    <property type="entry name" value="Restrct_endonuc_II_Eco29kI"/>
</dbReference>
<reference evidence="3" key="1">
    <citation type="submission" date="2018-09" db="EMBL/GenBank/DDBJ databases">
        <authorList>
            <person name="Livingstone P.G."/>
            <person name="Whitworth D.E."/>
        </authorList>
    </citation>
    <scope>NUCLEOTIDE SEQUENCE [LARGE SCALE GENOMIC DNA]</scope>
    <source>
        <strain evidence="3">CA040B</strain>
    </source>
</reference>
<keyword evidence="2" id="KW-0255">Endonuclease</keyword>
<dbReference type="AlphaFoldDB" id="A0A3A8MZD0"/>
<evidence type="ECO:0000256" key="1">
    <source>
        <dbReference type="SAM" id="MobiDB-lite"/>
    </source>
</evidence>
<dbReference type="RefSeq" id="WP_120629085.1">
    <property type="nucleotide sequence ID" value="NZ_RAWG01000289.1"/>
</dbReference>
<keyword evidence="3" id="KW-1185">Reference proteome</keyword>
<feature type="region of interest" description="Disordered" evidence="1">
    <location>
        <begin position="134"/>
        <end position="157"/>
    </location>
</feature>
<dbReference type="OrthoDB" id="4187639at2"/>
<organism evidence="2 3">
    <name type="scientific">Corallococcus sicarius</name>
    <dbReference type="NCBI Taxonomy" id="2316726"/>
    <lineage>
        <taxon>Bacteria</taxon>
        <taxon>Pseudomonadati</taxon>
        <taxon>Myxococcota</taxon>
        <taxon>Myxococcia</taxon>
        <taxon>Myxococcales</taxon>
        <taxon>Cystobacterineae</taxon>
        <taxon>Myxococcaceae</taxon>
        <taxon>Corallococcus</taxon>
    </lineage>
</organism>
<gene>
    <name evidence="2" type="ORF">D7X12_32330</name>
</gene>